<dbReference type="InParanoid" id="A0A1Q5PWC9"/>
<proteinExistence type="predicted"/>
<dbReference type="RefSeq" id="WP_073824338.1">
    <property type="nucleotide sequence ID" value="NZ_MQVS01000005.1"/>
</dbReference>
<evidence type="ECO:0000313" key="3">
    <source>
        <dbReference type="Proteomes" id="UP000185612"/>
    </source>
</evidence>
<sequence>MLLATLSAVAPLVRDLTALTAAWHTPVLVCDLDAAGLTLRLNDAAGEQWQQRVELEHSCITCSLREGIVPTLADLVARGTDTLLLALPCGVEPLYVLPQLAELCEAGELEGIELTAHLHAVHLDTLAADLFTHIPLHTADAALFPEDERCTGEVHMVSLGYADLIVAVGHDPLGAEALEHLRPHDTLLLPDPDNLAPELLFGSRHDVERALARVHPASTAAWGGPTEHGVWTLDLHSARPFHPTRFGQLAAELAGTGTCARGCFWLPSRPRTLCTWEVNGGTASVGTAGQWDGTPQCHLIVTGIGGQEQKERIVAAFAEILLNEEEMADALAWVGADDGLADWFADS</sequence>
<protein>
    <recommendedName>
        <fullName evidence="1">CobW C-terminal domain-containing protein</fullName>
    </recommendedName>
</protein>
<evidence type="ECO:0000313" key="2">
    <source>
        <dbReference type="EMBL" id="OKL51749.1"/>
    </source>
</evidence>
<feature type="domain" description="CobW C-terminal" evidence="1">
    <location>
        <begin position="230"/>
        <end position="321"/>
    </location>
</feature>
<keyword evidence="3" id="KW-1185">Reference proteome</keyword>
<accession>A0A1Q5PWC9</accession>
<dbReference type="Proteomes" id="UP000185612">
    <property type="component" value="Unassembled WGS sequence"/>
</dbReference>
<dbReference type="STRING" id="52770.BSZ40_06260"/>
<reference evidence="3" key="1">
    <citation type="submission" date="2016-12" db="EMBL/GenBank/DDBJ databases">
        <authorList>
            <person name="Meng X."/>
        </authorList>
    </citation>
    <scope>NUCLEOTIDE SEQUENCE [LARGE SCALE GENOMIC DNA]</scope>
    <source>
        <strain evidence="3">DSM 20732</strain>
    </source>
</reference>
<dbReference type="InterPro" id="IPR011629">
    <property type="entry name" value="CobW-like_C"/>
</dbReference>
<gene>
    <name evidence="2" type="ORF">BSZ40_06260</name>
</gene>
<comment type="caution">
    <text evidence="2">The sequence shown here is derived from an EMBL/GenBank/DDBJ whole genome shotgun (WGS) entry which is preliminary data.</text>
</comment>
<dbReference type="Pfam" id="PF07683">
    <property type="entry name" value="CobW_C"/>
    <property type="match status" value="1"/>
</dbReference>
<dbReference type="EMBL" id="MQVS01000005">
    <property type="protein sequence ID" value="OKL51749.1"/>
    <property type="molecule type" value="Genomic_DNA"/>
</dbReference>
<name>A0A1Q5PWC9_9ACTO</name>
<dbReference type="SMART" id="SM00833">
    <property type="entry name" value="CobW_C"/>
    <property type="match status" value="1"/>
</dbReference>
<organism evidence="2 3">
    <name type="scientific">Buchananella hordeovulneris</name>
    <dbReference type="NCBI Taxonomy" id="52770"/>
    <lineage>
        <taxon>Bacteria</taxon>
        <taxon>Bacillati</taxon>
        <taxon>Actinomycetota</taxon>
        <taxon>Actinomycetes</taxon>
        <taxon>Actinomycetales</taxon>
        <taxon>Actinomycetaceae</taxon>
        <taxon>Buchananella</taxon>
    </lineage>
</organism>
<dbReference type="OrthoDB" id="9808822at2"/>
<dbReference type="AlphaFoldDB" id="A0A1Q5PWC9"/>
<evidence type="ECO:0000259" key="1">
    <source>
        <dbReference type="SMART" id="SM00833"/>
    </source>
</evidence>